<protein>
    <submittedName>
        <fullName evidence="1">Uncharacterized protein</fullName>
    </submittedName>
</protein>
<gene>
    <name evidence="1" type="ORF">BHYA_0440g00030</name>
</gene>
<dbReference type="Proteomes" id="UP000297814">
    <property type="component" value="Unassembled WGS sequence"/>
</dbReference>
<evidence type="ECO:0000313" key="1">
    <source>
        <dbReference type="EMBL" id="TGO31680.1"/>
    </source>
</evidence>
<sequence>MGHKKVFLQQLEGTFGAIGSLEIRRCLGGSHISLREILWQTSPSPGRSHYEATHPQDIVLGLMSILSANEVESLSVNCETSEIETFIKITTHFFHHRKLESRRSGNDFDLSCCPLKTFTDDSVAWKKNLPSWVPDWAEIGLHGVQPYNVNYWNYSRPCDRLTPSGVPWTRQPAYRHGNTSGGHVLQCLGCRDGVIVEVKVVEYEPVIDDHNQAPKHYDEPLDAQLHFLDILIPHDDAESDRKFYDDNYHTDTHEDSDDSDIEAFSKRHESQKFSEVPIDWVPRKFSTAMLKGRRREKRQDILLAECFAAVQNTTTTLSDVISAKETEPAKKAWGALLLL</sequence>
<dbReference type="EMBL" id="PQXK01000437">
    <property type="protein sequence ID" value="TGO31680.1"/>
    <property type="molecule type" value="Genomic_DNA"/>
</dbReference>
<evidence type="ECO:0000313" key="2">
    <source>
        <dbReference type="Proteomes" id="UP000297814"/>
    </source>
</evidence>
<keyword evidence="2" id="KW-1185">Reference proteome</keyword>
<reference evidence="1 2" key="1">
    <citation type="submission" date="2017-12" db="EMBL/GenBank/DDBJ databases">
        <title>Comparative genomics of Botrytis spp.</title>
        <authorList>
            <person name="Valero-Jimenez C.A."/>
            <person name="Tapia P."/>
            <person name="Veloso J."/>
            <person name="Silva-Moreno E."/>
            <person name="Staats M."/>
            <person name="Valdes J.H."/>
            <person name="Van Kan J.A.L."/>
        </authorList>
    </citation>
    <scope>NUCLEOTIDE SEQUENCE [LARGE SCALE GENOMIC DNA]</scope>
    <source>
        <strain evidence="1 2">Bh0001</strain>
    </source>
</reference>
<dbReference type="AlphaFoldDB" id="A0A4Z1G8A2"/>
<accession>A0A4Z1G8A2</accession>
<name>A0A4Z1G8A2_9HELO</name>
<comment type="caution">
    <text evidence="1">The sequence shown here is derived from an EMBL/GenBank/DDBJ whole genome shotgun (WGS) entry which is preliminary data.</text>
</comment>
<proteinExistence type="predicted"/>
<organism evidence="1 2">
    <name type="scientific">Botrytis hyacinthi</name>
    <dbReference type="NCBI Taxonomy" id="278943"/>
    <lineage>
        <taxon>Eukaryota</taxon>
        <taxon>Fungi</taxon>
        <taxon>Dikarya</taxon>
        <taxon>Ascomycota</taxon>
        <taxon>Pezizomycotina</taxon>
        <taxon>Leotiomycetes</taxon>
        <taxon>Helotiales</taxon>
        <taxon>Sclerotiniaceae</taxon>
        <taxon>Botrytis</taxon>
    </lineage>
</organism>